<protein>
    <submittedName>
        <fullName evidence="3">Uncharacterized protein</fullName>
    </submittedName>
</protein>
<feature type="transmembrane region" description="Helical" evidence="2">
    <location>
        <begin position="90"/>
        <end position="116"/>
    </location>
</feature>
<name>A0ABR4AE41_9LECA</name>
<comment type="caution">
    <text evidence="3">The sequence shown here is derived from an EMBL/GenBank/DDBJ whole genome shotgun (WGS) entry which is preliminary data.</text>
</comment>
<dbReference type="EMBL" id="JBEFKJ010000016">
    <property type="protein sequence ID" value="KAL2041648.1"/>
    <property type="molecule type" value="Genomic_DNA"/>
</dbReference>
<evidence type="ECO:0000256" key="2">
    <source>
        <dbReference type="SAM" id="Phobius"/>
    </source>
</evidence>
<dbReference type="Proteomes" id="UP001590950">
    <property type="component" value="Unassembled WGS sequence"/>
</dbReference>
<gene>
    <name evidence="3" type="ORF">N7G274_005432</name>
</gene>
<evidence type="ECO:0000313" key="4">
    <source>
        <dbReference type="Proteomes" id="UP001590950"/>
    </source>
</evidence>
<keyword evidence="4" id="KW-1185">Reference proteome</keyword>
<keyword evidence="2" id="KW-0812">Transmembrane</keyword>
<sequence>MCTNMPYSAIQAILDDEHDVFIGNGIATFATLAGGAIGISIGENILVSKLISEVPTHTGTIPPKAVIASGALNLGTLTSSPGVLYGLRQAYVVAISAIMICATVTICVSILATVGMQPLNLKNISRARELAKEAQGVASSSGTVVGEGGEKEVPLVEPQEAACTGP</sequence>
<evidence type="ECO:0000256" key="1">
    <source>
        <dbReference type="SAM" id="MobiDB-lite"/>
    </source>
</evidence>
<feature type="region of interest" description="Disordered" evidence="1">
    <location>
        <begin position="138"/>
        <end position="166"/>
    </location>
</feature>
<keyword evidence="2" id="KW-1133">Transmembrane helix</keyword>
<accession>A0ABR4AE41</accession>
<organism evidence="3 4">
    <name type="scientific">Stereocaulon virgatum</name>
    <dbReference type="NCBI Taxonomy" id="373712"/>
    <lineage>
        <taxon>Eukaryota</taxon>
        <taxon>Fungi</taxon>
        <taxon>Dikarya</taxon>
        <taxon>Ascomycota</taxon>
        <taxon>Pezizomycotina</taxon>
        <taxon>Lecanoromycetes</taxon>
        <taxon>OSLEUM clade</taxon>
        <taxon>Lecanoromycetidae</taxon>
        <taxon>Lecanorales</taxon>
        <taxon>Lecanorineae</taxon>
        <taxon>Stereocaulaceae</taxon>
        <taxon>Stereocaulon</taxon>
    </lineage>
</organism>
<proteinExistence type="predicted"/>
<evidence type="ECO:0000313" key="3">
    <source>
        <dbReference type="EMBL" id="KAL2041648.1"/>
    </source>
</evidence>
<keyword evidence="2" id="KW-0472">Membrane</keyword>
<reference evidence="3 4" key="1">
    <citation type="submission" date="2024-09" db="EMBL/GenBank/DDBJ databases">
        <title>Rethinking Asexuality: The Enigmatic Case of Functional Sexual Genes in Lepraria (Stereocaulaceae).</title>
        <authorList>
            <person name="Doellman M."/>
            <person name="Sun Y."/>
            <person name="Barcenas-Pena A."/>
            <person name="Lumbsch H.T."/>
            <person name="Grewe F."/>
        </authorList>
    </citation>
    <scope>NUCLEOTIDE SEQUENCE [LARGE SCALE GENOMIC DNA]</scope>
    <source>
        <strain evidence="3 4">Mercado 3170</strain>
    </source>
</reference>